<protein>
    <submittedName>
        <fullName evidence="2">Uncharacterized protein</fullName>
    </submittedName>
</protein>
<geneLocation type="plasmid" evidence="1">
    <name>pSM141A_Rh08</name>
</geneLocation>
<keyword evidence="3" id="KW-1185">Reference proteome</keyword>
<gene>
    <name evidence="2" type="ORF">ELG94_39230</name>
    <name evidence="1" type="ORF">ELH98_29285</name>
</gene>
<name>A0AAE8TYR3_9HYPH</name>
<dbReference type="AlphaFoldDB" id="A0AAE8TYR3"/>
<keyword evidence="1" id="KW-0614">Plasmid</keyword>
<dbReference type="EMBL" id="SIKX01000008">
    <property type="protein sequence ID" value="TBF01080.1"/>
    <property type="molecule type" value="Genomic_DNA"/>
</dbReference>
<dbReference type="Proteomes" id="UP000291892">
    <property type="component" value="Unassembled WGS sequence"/>
</dbReference>
<dbReference type="Proteomes" id="UP000291659">
    <property type="component" value="Unassembled WGS sequence"/>
</dbReference>
<accession>A0AAE8TYR3</accession>
<proteinExistence type="predicted"/>
<dbReference type="EMBL" id="SIOX01000007">
    <property type="protein sequence ID" value="TAX68213.1"/>
    <property type="molecule type" value="Genomic_DNA"/>
</dbReference>
<evidence type="ECO:0000313" key="3">
    <source>
        <dbReference type="Proteomes" id="UP000291659"/>
    </source>
</evidence>
<comment type="caution">
    <text evidence="2">The sequence shown here is derived from an EMBL/GenBank/DDBJ whole genome shotgun (WGS) entry which is preliminary data.</text>
</comment>
<evidence type="ECO:0000313" key="2">
    <source>
        <dbReference type="EMBL" id="TBF01080.1"/>
    </source>
</evidence>
<organism evidence="2 4">
    <name type="scientific">Rhizobium ruizarguesonis</name>
    <dbReference type="NCBI Taxonomy" id="2081791"/>
    <lineage>
        <taxon>Bacteria</taxon>
        <taxon>Pseudomonadati</taxon>
        <taxon>Pseudomonadota</taxon>
        <taxon>Alphaproteobacteria</taxon>
        <taxon>Hyphomicrobiales</taxon>
        <taxon>Rhizobiaceae</taxon>
        <taxon>Rhizobium/Agrobacterium group</taxon>
        <taxon>Rhizobium</taxon>
    </lineage>
</organism>
<evidence type="ECO:0000313" key="1">
    <source>
        <dbReference type="EMBL" id="TAX68213.1"/>
    </source>
</evidence>
<evidence type="ECO:0000313" key="4">
    <source>
        <dbReference type="Proteomes" id="UP000291892"/>
    </source>
</evidence>
<sequence length="92" mass="10412">MSSSLICSSDNNFNNPSRAQKYPLDKHLYAQRHLSKRTPLPEVLGCPELPSAIDRKARQPRCVRRRLGVQISSLVFACLEKLTQVHHARFAG</sequence>
<reference evidence="3 4" key="1">
    <citation type="submission" date="2019-02" db="EMBL/GenBank/DDBJ databases">
        <title>The genomic architecture of introgression among sibling species of bacteria.</title>
        <authorList>
            <person name="Cavassim M.I.A."/>
            <person name="Moeskjaer S."/>
            <person name="Moslemi C."/>
            <person name="Fields B."/>
            <person name="Bachmann A."/>
            <person name="Vilhjalmsson B."/>
            <person name="Schierup M.H."/>
            <person name="Young J.P.W."/>
            <person name="Andersen S.U."/>
        </authorList>
    </citation>
    <scope>NUCLEOTIDE SEQUENCE [LARGE SCALE GENOMIC DNA]</scope>
    <source>
        <strain evidence="1 3">SM141A</strain>
        <strain evidence="2 4">SM42</strain>
        <plasmid evidence="1">pSM141A_Rh08</plasmid>
    </source>
</reference>